<dbReference type="RefSeq" id="WP_157912993.1">
    <property type="nucleotide sequence ID" value="NZ_LN890655.1"/>
</dbReference>
<reference evidence="2" key="1">
    <citation type="submission" date="2016-01" db="EMBL/GenBank/DDBJ databases">
        <authorList>
            <person name="Mcilroy J.S."/>
            <person name="Karst M S."/>
            <person name="Albertsen M."/>
        </authorList>
    </citation>
    <scope>NUCLEOTIDE SEQUENCE</scope>
    <source>
        <strain evidence="2">Cfx-K</strain>
    </source>
</reference>
<dbReference type="AlphaFoldDB" id="A0A170PG48"/>
<dbReference type="PANTHER" id="PTHR47786:SF2">
    <property type="entry name" value="GLYCOSYL HYDROLASE FAMILY 13 CATALYTIC DOMAIN-CONTAINING PROTEIN"/>
    <property type="match status" value="1"/>
</dbReference>
<dbReference type="PANTHER" id="PTHR47786">
    <property type="entry name" value="ALPHA-1,4-GLUCAN:MALTOSE-1-PHOSPHATE MALTOSYLTRANSFERASE"/>
    <property type="match status" value="1"/>
</dbReference>
<dbReference type="SMART" id="SM00642">
    <property type="entry name" value="Aamy"/>
    <property type="match status" value="1"/>
</dbReference>
<dbReference type="Gene3D" id="3.20.20.80">
    <property type="entry name" value="Glycosidases"/>
    <property type="match status" value="1"/>
</dbReference>
<proteinExistence type="predicted"/>
<organism evidence="2 3">
    <name type="scientific">Candidatus Promineifilum breve</name>
    <dbReference type="NCBI Taxonomy" id="1806508"/>
    <lineage>
        <taxon>Bacteria</taxon>
        <taxon>Bacillati</taxon>
        <taxon>Chloroflexota</taxon>
        <taxon>Ardenticatenia</taxon>
        <taxon>Candidatus Promineifilales</taxon>
        <taxon>Candidatus Promineifilaceae</taxon>
        <taxon>Candidatus Promineifilum</taxon>
    </lineage>
</organism>
<protein>
    <submittedName>
        <fullName evidence="2">Alpha amylase, catalytic region</fullName>
    </submittedName>
</protein>
<dbReference type="SUPFAM" id="SSF51445">
    <property type="entry name" value="(Trans)glycosidases"/>
    <property type="match status" value="1"/>
</dbReference>
<dbReference type="CDD" id="cd11347">
    <property type="entry name" value="AmyAc_1"/>
    <property type="match status" value="1"/>
</dbReference>
<dbReference type="InterPro" id="IPR006047">
    <property type="entry name" value="GH13_cat_dom"/>
</dbReference>
<dbReference type="InterPro" id="IPR017853">
    <property type="entry name" value="GH"/>
</dbReference>
<name>A0A170PG48_9CHLR</name>
<dbReference type="GO" id="GO:0005975">
    <property type="term" value="P:carbohydrate metabolic process"/>
    <property type="evidence" value="ECO:0007669"/>
    <property type="project" value="InterPro"/>
</dbReference>
<evidence type="ECO:0000313" key="2">
    <source>
        <dbReference type="EMBL" id="CUS03553.2"/>
    </source>
</evidence>
<dbReference type="KEGG" id="pbf:CFX0092_A1675"/>
<gene>
    <name evidence="2" type="ORF">CFX0092_A1675</name>
</gene>
<keyword evidence="3" id="KW-1185">Reference proteome</keyword>
<dbReference type="Proteomes" id="UP000215027">
    <property type="component" value="Chromosome I"/>
</dbReference>
<sequence length="505" mass="56280">MSPPGPKKRAKSPPAGLALPPRPAIYEINTRLWLRELSRRFGESITLGNVPAAAWDEIAAFRFDAVWLLGVWQRSPAGLALALANEALHRTLAAALPDVQTADIAASPFCVRDYAVDGDLGGPQGLAAARAALAERGMGLILDLVPNHVAPDHPWLTDHPDYFIAGTAEDLAAKPDQYFEVNGRVIAHGRDPNFPPWPDVAQLNAFSPALRRAMIATLLDVAAQCDGLRCDMAALMTTDAFLHTWGERAGDPPEVEYWREILPAVRAQFPHLRLIAEAHGDMEWELMQQGFDFCYDKRLYARLVYSNPVALRDHLTADPAYQEQLVRYVENHYEARAAATFGGGRALTNAVAAYTLPGAKLFHQGQFEGLITRLPVFLTRRPEEPIDRALAAFYRRLVNAIQHPALRDGQWRLCALNGWPDNTSYNNLAAWCWEAGDERRVIVVNLSPHTSQARVQLPWPDLAGQNWVFIDVMDDTTYEWGGDEMLNMGLFVELAPWGRHFFAVR</sequence>
<dbReference type="EMBL" id="LN890655">
    <property type="protein sequence ID" value="CUS03553.2"/>
    <property type="molecule type" value="Genomic_DNA"/>
</dbReference>
<evidence type="ECO:0000259" key="1">
    <source>
        <dbReference type="SMART" id="SM00642"/>
    </source>
</evidence>
<feature type="domain" description="Glycosyl hydrolase family 13 catalytic" evidence="1">
    <location>
        <begin position="89"/>
        <end position="401"/>
    </location>
</feature>
<evidence type="ECO:0000313" key="3">
    <source>
        <dbReference type="Proteomes" id="UP000215027"/>
    </source>
</evidence>
<dbReference type="OrthoDB" id="9808590at2"/>
<accession>A0A170PG48</accession>